<dbReference type="GO" id="GO:0003824">
    <property type="term" value="F:catalytic activity"/>
    <property type="evidence" value="ECO:0007669"/>
    <property type="project" value="InterPro"/>
</dbReference>
<proteinExistence type="predicted"/>
<dbReference type="Gene3D" id="3.40.140.10">
    <property type="entry name" value="Cytidine Deaminase, domain 2"/>
    <property type="match status" value="1"/>
</dbReference>
<evidence type="ECO:0000259" key="1">
    <source>
        <dbReference type="PROSITE" id="PS51747"/>
    </source>
</evidence>
<accession>A0A6C0J4L2</accession>
<evidence type="ECO:0000313" key="2">
    <source>
        <dbReference type="EMBL" id="QHT98887.1"/>
    </source>
</evidence>
<organism evidence="2">
    <name type="scientific">viral metagenome</name>
    <dbReference type="NCBI Taxonomy" id="1070528"/>
    <lineage>
        <taxon>unclassified sequences</taxon>
        <taxon>metagenomes</taxon>
        <taxon>organismal metagenomes</taxon>
    </lineage>
</organism>
<protein>
    <recommendedName>
        <fullName evidence="1">CMP/dCMP-type deaminase domain-containing protein</fullName>
    </recommendedName>
</protein>
<dbReference type="InterPro" id="IPR016193">
    <property type="entry name" value="Cytidine_deaminase-like"/>
</dbReference>
<dbReference type="PROSITE" id="PS51747">
    <property type="entry name" value="CYT_DCMP_DEAMINASES_2"/>
    <property type="match status" value="1"/>
</dbReference>
<name>A0A6C0J4L2_9ZZZZ</name>
<dbReference type="SUPFAM" id="SSF53927">
    <property type="entry name" value="Cytidine deaminase-like"/>
    <property type="match status" value="1"/>
</dbReference>
<dbReference type="InterPro" id="IPR002125">
    <property type="entry name" value="CMP_dCMP_dom"/>
</dbReference>
<feature type="domain" description="CMP/dCMP-type deaminase" evidence="1">
    <location>
        <begin position="52"/>
        <end position="174"/>
    </location>
</feature>
<sequence length="177" mass="20637">MVDSLCARQGLYISNNEYRLLKHDLKKKFDNGNMTSSYFECFDEEDVKPTTRKQKKYIELASKIAMKSVMTQKHGAIIVYKKKIIASGFNYNINNIYSIHAEMDAIASMKKQHRHLLPECELYVVRIGPDRFDNPLKYSKPCFNCQNAITKHCIKKTFYSTNYEYDNIISFNSCPVC</sequence>
<dbReference type="EMBL" id="MN740297">
    <property type="protein sequence ID" value="QHT98887.1"/>
    <property type="molecule type" value="Genomic_DNA"/>
</dbReference>
<dbReference type="Pfam" id="PF00383">
    <property type="entry name" value="dCMP_cyt_deam_1"/>
    <property type="match status" value="1"/>
</dbReference>
<reference evidence="2" key="1">
    <citation type="journal article" date="2020" name="Nature">
        <title>Giant virus diversity and host interactions through global metagenomics.</title>
        <authorList>
            <person name="Schulz F."/>
            <person name="Roux S."/>
            <person name="Paez-Espino D."/>
            <person name="Jungbluth S."/>
            <person name="Walsh D.A."/>
            <person name="Denef V.J."/>
            <person name="McMahon K.D."/>
            <person name="Konstantinidis K.T."/>
            <person name="Eloe-Fadrosh E.A."/>
            <person name="Kyrpides N.C."/>
            <person name="Woyke T."/>
        </authorList>
    </citation>
    <scope>NUCLEOTIDE SEQUENCE</scope>
    <source>
        <strain evidence="2">GVMAG-M-3300025695-21</strain>
    </source>
</reference>
<dbReference type="AlphaFoldDB" id="A0A6C0J4L2"/>